<name>A0A2P2LZ06_RHIMU</name>
<reference evidence="1" key="1">
    <citation type="submission" date="2018-02" db="EMBL/GenBank/DDBJ databases">
        <title>Rhizophora mucronata_Transcriptome.</title>
        <authorList>
            <person name="Meera S.P."/>
            <person name="Sreeshan A."/>
            <person name="Augustine A."/>
        </authorList>
    </citation>
    <scope>NUCLEOTIDE SEQUENCE</scope>
    <source>
        <tissue evidence="1">Leaf</tissue>
    </source>
</reference>
<sequence>MLYEFLDFFLM</sequence>
<evidence type="ECO:0000313" key="1">
    <source>
        <dbReference type="EMBL" id="MBX23207.1"/>
    </source>
</evidence>
<accession>A0A2P2LZ06</accession>
<protein>
    <submittedName>
        <fullName evidence="1">Uncharacterized protein</fullName>
    </submittedName>
</protein>
<organism evidence="1">
    <name type="scientific">Rhizophora mucronata</name>
    <name type="common">Asiatic mangrove</name>
    <dbReference type="NCBI Taxonomy" id="61149"/>
    <lineage>
        <taxon>Eukaryota</taxon>
        <taxon>Viridiplantae</taxon>
        <taxon>Streptophyta</taxon>
        <taxon>Embryophyta</taxon>
        <taxon>Tracheophyta</taxon>
        <taxon>Spermatophyta</taxon>
        <taxon>Magnoliopsida</taxon>
        <taxon>eudicotyledons</taxon>
        <taxon>Gunneridae</taxon>
        <taxon>Pentapetalae</taxon>
        <taxon>rosids</taxon>
        <taxon>fabids</taxon>
        <taxon>Malpighiales</taxon>
        <taxon>Rhizophoraceae</taxon>
        <taxon>Rhizophora</taxon>
    </lineage>
</organism>
<proteinExistence type="predicted"/>
<dbReference type="EMBL" id="GGEC01042723">
    <property type="protein sequence ID" value="MBX23207.1"/>
    <property type="molecule type" value="Transcribed_RNA"/>
</dbReference>